<gene>
    <name evidence="2" type="ORF">B9T28_06425</name>
</gene>
<reference evidence="2 3" key="1">
    <citation type="submission" date="2017-04" db="EMBL/GenBank/DDBJ databases">
        <title>High diversity of culturable Acinetobacter species in natural soil and water ecosystems.</title>
        <authorList>
            <person name="Nemec A."/>
            <person name="Radolfova-Krizova L."/>
        </authorList>
    </citation>
    <scope>NUCLEOTIDE SEQUENCE [LARGE SCALE GENOMIC DNA]</scope>
    <source>
        <strain evidence="2 3">ANC 4999</strain>
    </source>
</reference>
<dbReference type="STRING" id="1977882.B9T28_06425"/>
<dbReference type="Proteomes" id="UP000242765">
    <property type="component" value="Unassembled WGS sequence"/>
</dbReference>
<evidence type="ECO:0000256" key="1">
    <source>
        <dbReference type="SAM" id="Coils"/>
    </source>
</evidence>
<dbReference type="Gene3D" id="1.10.720.30">
    <property type="entry name" value="SAP domain"/>
    <property type="match status" value="1"/>
</dbReference>
<evidence type="ECO:0000313" key="2">
    <source>
        <dbReference type="EMBL" id="OTG65831.1"/>
    </source>
</evidence>
<protein>
    <submittedName>
        <fullName evidence="2">Uncharacterized protein</fullName>
    </submittedName>
</protein>
<feature type="coiled-coil region" evidence="1">
    <location>
        <begin position="68"/>
        <end position="102"/>
    </location>
</feature>
<keyword evidence="1" id="KW-0175">Coiled coil</keyword>
<sequence>MREFPKMLYLGTTQAHQHEVAQNQDHEAELRELGFVDFAELADEVNQTEDYIKDMRTGKPKTVLQGDYDQVLAERDQFKAENDDLKAQLHQEREANQQLQQIIDSYQPEPTIQAQTVATDYKDLTSDQLRVMLDEKKIKYLARDNKDTLIDLLTQPTKTEE</sequence>
<comment type="caution">
    <text evidence="2">The sequence shown here is derived from an EMBL/GenBank/DDBJ whole genome shotgun (WGS) entry which is preliminary data.</text>
</comment>
<organism evidence="2 3">
    <name type="scientific">Acinetobacter silvestris</name>
    <dbReference type="NCBI Taxonomy" id="1977882"/>
    <lineage>
        <taxon>Bacteria</taxon>
        <taxon>Pseudomonadati</taxon>
        <taxon>Pseudomonadota</taxon>
        <taxon>Gammaproteobacteria</taxon>
        <taxon>Moraxellales</taxon>
        <taxon>Moraxellaceae</taxon>
        <taxon>Acinetobacter</taxon>
    </lineage>
</organism>
<proteinExistence type="predicted"/>
<dbReference type="OrthoDB" id="6713463at2"/>
<name>A0A1Y3CFF0_9GAMM</name>
<dbReference type="AlphaFoldDB" id="A0A1Y3CFF0"/>
<evidence type="ECO:0000313" key="3">
    <source>
        <dbReference type="Proteomes" id="UP000242765"/>
    </source>
</evidence>
<accession>A0A1Y3CFF0</accession>
<keyword evidence="3" id="KW-1185">Reference proteome</keyword>
<dbReference type="InterPro" id="IPR036361">
    <property type="entry name" value="SAP_dom_sf"/>
</dbReference>
<dbReference type="RefSeq" id="WP_086203125.1">
    <property type="nucleotide sequence ID" value="NZ_NEGB01000003.1"/>
</dbReference>
<dbReference type="EMBL" id="NEGB01000003">
    <property type="protein sequence ID" value="OTG65831.1"/>
    <property type="molecule type" value="Genomic_DNA"/>
</dbReference>